<organism evidence="3">
    <name type="scientific">Ananas comosus var. bracteatus</name>
    <name type="common">red pineapple</name>
    <dbReference type="NCBI Taxonomy" id="296719"/>
    <lineage>
        <taxon>Eukaryota</taxon>
        <taxon>Viridiplantae</taxon>
        <taxon>Streptophyta</taxon>
        <taxon>Embryophyta</taxon>
        <taxon>Tracheophyta</taxon>
        <taxon>Spermatophyta</taxon>
        <taxon>Magnoliopsida</taxon>
        <taxon>Liliopsida</taxon>
        <taxon>Poales</taxon>
        <taxon>Bromeliaceae</taxon>
        <taxon>Bromelioideae</taxon>
        <taxon>Ananas</taxon>
    </lineage>
</organism>
<dbReference type="EMBL" id="LR862147">
    <property type="protein sequence ID" value="CAD1828631.1"/>
    <property type="molecule type" value="Genomic_DNA"/>
</dbReference>
<protein>
    <submittedName>
        <fullName evidence="3">Uncharacterized protein</fullName>
    </submittedName>
</protein>
<dbReference type="AlphaFoldDB" id="A0A6V7PCT5"/>
<evidence type="ECO:0000256" key="2">
    <source>
        <dbReference type="SAM" id="SignalP"/>
    </source>
</evidence>
<name>A0A6V7PCT5_ANACO</name>
<accession>A0A6V7PCT5</accession>
<reference evidence="3" key="1">
    <citation type="submission" date="2020-07" db="EMBL/GenBank/DDBJ databases">
        <authorList>
            <person name="Lin J."/>
        </authorList>
    </citation>
    <scope>NUCLEOTIDE SEQUENCE</scope>
</reference>
<feature type="signal peptide" evidence="2">
    <location>
        <begin position="1"/>
        <end position="25"/>
    </location>
</feature>
<feature type="chain" id="PRO_5028300862" evidence="2">
    <location>
        <begin position="26"/>
        <end position="124"/>
    </location>
</feature>
<feature type="region of interest" description="Disordered" evidence="1">
    <location>
        <begin position="79"/>
        <end position="124"/>
    </location>
</feature>
<feature type="region of interest" description="Disordered" evidence="1">
    <location>
        <begin position="29"/>
        <end position="65"/>
    </location>
</feature>
<evidence type="ECO:0000256" key="1">
    <source>
        <dbReference type="SAM" id="MobiDB-lite"/>
    </source>
</evidence>
<gene>
    <name evidence="3" type="ORF">CB5_LOCUS11842</name>
</gene>
<proteinExistence type="predicted"/>
<keyword evidence="2" id="KW-0732">Signal</keyword>
<evidence type="ECO:0000313" key="3">
    <source>
        <dbReference type="EMBL" id="CAD1828631.1"/>
    </source>
</evidence>
<sequence length="124" mass="12847">MALAGSSSHSLLLYLSLAIINTKRCERVRAGERRRARAGAAHGSKPGRERAPGAGRSQGQQVQARACEGASGCRARVAHNGQHVRAGPGAKRGSLAGGQHVRARRGRAALPLPFPPPLSGETSS</sequence>